<dbReference type="EMBL" id="JAODUP010000095">
    <property type="protein sequence ID" value="KAK2162634.1"/>
    <property type="molecule type" value="Genomic_DNA"/>
</dbReference>
<comment type="caution">
    <text evidence="3">Lacks conserved residue(s) required for the propagation of feature annotation.</text>
</comment>
<dbReference type="GO" id="GO:0005102">
    <property type="term" value="F:signaling receptor binding"/>
    <property type="evidence" value="ECO:0007669"/>
    <property type="project" value="TreeGrafter"/>
</dbReference>
<dbReference type="AlphaFoldDB" id="A0AAD9K0E4"/>
<dbReference type="InterPro" id="IPR050969">
    <property type="entry name" value="Dev_Signal_Modulators"/>
</dbReference>
<evidence type="ECO:0000256" key="3">
    <source>
        <dbReference type="PROSITE-ProRule" id="PRU00076"/>
    </source>
</evidence>
<dbReference type="Gene3D" id="2.10.25.10">
    <property type="entry name" value="Laminin"/>
    <property type="match status" value="4"/>
</dbReference>
<dbReference type="InterPro" id="IPR000742">
    <property type="entry name" value="EGF"/>
</dbReference>
<dbReference type="PROSITE" id="PS50026">
    <property type="entry name" value="EGF_3"/>
    <property type="match status" value="2"/>
</dbReference>
<evidence type="ECO:0000256" key="4">
    <source>
        <dbReference type="SAM" id="SignalP"/>
    </source>
</evidence>
<feature type="chain" id="PRO_5042190739" description="EGF-like domain-containing protein" evidence="4">
    <location>
        <begin position="20"/>
        <end position="418"/>
    </location>
</feature>
<dbReference type="PANTHER" id="PTHR14949">
    <property type="entry name" value="EGF-LIKE-DOMAIN, MULTIPLE 7, 8"/>
    <property type="match status" value="1"/>
</dbReference>
<feature type="disulfide bond" evidence="3">
    <location>
        <begin position="192"/>
        <end position="201"/>
    </location>
</feature>
<dbReference type="GO" id="GO:0005576">
    <property type="term" value="C:extracellular region"/>
    <property type="evidence" value="ECO:0007669"/>
    <property type="project" value="TreeGrafter"/>
</dbReference>
<evidence type="ECO:0000256" key="1">
    <source>
        <dbReference type="ARBA" id="ARBA00022729"/>
    </source>
</evidence>
<evidence type="ECO:0000313" key="6">
    <source>
        <dbReference type="EMBL" id="KAK2162634.1"/>
    </source>
</evidence>
<dbReference type="GO" id="GO:0009986">
    <property type="term" value="C:cell surface"/>
    <property type="evidence" value="ECO:0007669"/>
    <property type="project" value="TreeGrafter"/>
</dbReference>
<dbReference type="PROSITE" id="PS01186">
    <property type="entry name" value="EGF_2"/>
    <property type="match status" value="1"/>
</dbReference>
<feature type="disulfide bond" evidence="3">
    <location>
        <begin position="369"/>
        <end position="378"/>
    </location>
</feature>
<organism evidence="6 7">
    <name type="scientific">Paralvinella palmiformis</name>
    <dbReference type="NCBI Taxonomy" id="53620"/>
    <lineage>
        <taxon>Eukaryota</taxon>
        <taxon>Metazoa</taxon>
        <taxon>Spiralia</taxon>
        <taxon>Lophotrochozoa</taxon>
        <taxon>Annelida</taxon>
        <taxon>Polychaeta</taxon>
        <taxon>Sedentaria</taxon>
        <taxon>Canalipalpata</taxon>
        <taxon>Terebellida</taxon>
        <taxon>Terebelliformia</taxon>
        <taxon>Alvinellidae</taxon>
        <taxon>Paralvinella</taxon>
    </lineage>
</organism>
<dbReference type="PROSITE" id="PS00022">
    <property type="entry name" value="EGF_1"/>
    <property type="match status" value="3"/>
</dbReference>
<evidence type="ECO:0000259" key="5">
    <source>
        <dbReference type="PROSITE" id="PS50026"/>
    </source>
</evidence>
<dbReference type="PANTHER" id="PTHR14949:SF56">
    <property type="entry name" value="EGF-LIKE-DOMAIN, MULTIPLE 7"/>
    <property type="match status" value="1"/>
</dbReference>
<evidence type="ECO:0000256" key="2">
    <source>
        <dbReference type="ARBA" id="ARBA00023157"/>
    </source>
</evidence>
<keyword evidence="7" id="KW-1185">Reference proteome</keyword>
<accession>A0AAD9K0E4</accession>
<sequence length="418" mass="45677">MTFMLTLGLCLGILAQVWCHPPNNDDFFQSGFPMGSNCGNSHFCMTNFNVNVTEKIYPSCPPNTDCISCRFGGRWGWWRRPCPSCCDNPVIVSKIVQKNRTVCCPGYFGWNCDKAFCAKPCLDNKTNCIAPNKCGPVIQCDDSIEKQCQNGGTCFYGICACPRGYGGVFCETEMCNPPCQNGGICVEQTCRCTNAFTGNFCQIAPESPGRIDRVEKSRRLPNLDVIQTVRYVRRQPNNVLRVYIKDQRIDAASDEIKARWCVDTGRASFIPAALLTPTVSAVGLVDGGDGGEGDPVLVIISKIVQKNRTVCCPGYFGWNCDKAFCAKPCLDNKTNCIAPNKCGPVIQCDDSIEKQCQNGGTCFYGICACPRGYGGVFCETEMCDPPCQNGGICVEQTCRCTNAFTGNICQIAPDTVMP</sequence>
<feature type="domain" description="EGF-like" evidence="5">
    <location>
        <begin position="344"/>
        <end position="379"/>
    </location>
</feature>
<name>A0AAD9K0E4_9ANNE</name>
<keyword evidence="1 4" id="KW-0732">Signal</keyword>
<dbReference type="SMART" id="SM00181">
    <property type="entry name" value="EGF"/>
    <property type="match status" value="4"/>
</dbReference>
<gene>
    <name evidence="6" type="ORF">LSH36_95g08035</name>
</gene>
<evidence type="ECO:0000313" key="7">
    <source>
        <dbReference type="Proteomes" id="UP001208570"/>
    </source>
</evidence>
<keyword evidence="3" id="KW-0245">EGF-like domain</keyword>
<proteinExistence type="predicted"/>
<comment type="caution">
    <text evidence="6">The sequence shown here is derived from an EMBL/GenBank/DDBJ whole genome shotgun (WGS) entry which is preliminary data.</text>
</comment>
<protein>
    <recommendedName>
        <fullName evidence="5">EGF-like domain-containing protein</fullName>
    </recommendedName>
</protein>
<dbReference type="Proteomes" id="UP001208570">
    <property type="component" value="Unassembled WGS sequence"/>
</dbReference>
<reference evidence="6" key="1">
    <citation type="journal article" date="2023" name="Mol. Biol. Evol.">
        <title>Third-Generation Sequencing Reveals the Adaptive Role of the Epigenome in Three Deep-Sea Polychaetes.</title>
        <authorList>
            <person name="Perez M."/>
            <person name="Aroh O."/>
            <person name="Sun Y."/>
            <person name="Lan Y."/>
            <person name="Juniper S.K."/>
            <person name="Young C.R."/>
            <person name="Angers B."/>
            <person name="Qian P.Y."/>
        </authorList>
    </citation>
    <scope>NUCLEOTIDE SEQUENCE</scope>
    <source>
        <strain evidence="6">P08H-3</strain>
    </source>
</reference>
<keyword evidence="2 3" id="KW-1015">Disulfide bond</keyword>
<feature type="signal peptide" evidence="4">
    <location>
        <begin position="1"/>
        <end position="19"/>
    </location>
</feature>
<feature type="domain" description="EGF-like" evidence="5">
    <location>
        <begin position="171"/>
        <end position="202"/>
    </location>
</feature>
<feature type="disulfide bond" evidence="3">
    <location>
        <begin position="175"/>
        <end position="185"/>
    </location>
</feature>
<dbReference type="SUPFAM" id="SSF57196">
    <property type="entry name" value="EGF/Laminin"/>
    <property type="match status" value="4"/>
</dbReference>